<gene>
    <name evidence="2" type="ORF">NO2_0375</name>
</gene>
<name>A0A388TG58_9BACT</name>
<dbReference type="PANTHER" id="PTHR43415">
    <property type="entry name" value="SPERMIDINE N(1)-ACETYLTRANSFERASE"/>
    <property type="match status" value="1"/>
</dbReference>
<dbReference type="PANTHER" id="PTHR43415:SF3">
    <property type="entry name" value="GNAT-FAMILY ACETYLTRANSFERASE"/>
    <property type="match status" value="1"/>
</dbReference>
<proteinExistence type="predicted"/>
<dbReference type="EMBL" id="BGZO01000006">
    <property type="protein sequence ID" value="GBR75727.1"/>
    <property type="molecule type" value="Genomic_DNA"/>
</dbReference>
<comment type="caution">
    <text evidence="2">The sequence shown here is derived from an EMBL/GenBank/DDBJ whole genome shotgun (WGS) entry which is preliminary data.</text>
</comment>
<evidence type="ECO:0000313" key="2">
    <source>
        <dbReference type="EMBL" id="GBR75727.1"/>
    </source>
</evidence>
<reference evidence="2 3" key="1">
    <citation type="journal article" date="2019" name="ISME J.">
        <title>Genome analyses of uncultured TG2/ZB3 bacteria in 'Margulisbacteria' specifically attached to ectosymbiotic spirochetes of protists in the termite gut.</title>
        <authorList>
            <person name="Utami Y.D."/>
            <person name="Kuwahara H."/>
            <person name="Igai K."/>
            <person name="Murakami T."/>
            <person name="Sugaya K."/>
            <person name="Morikawa T."/>
            <person name="Nagura Y."/>
            <person name="Yuki M."/>
            <person name="Deevong P."/>
            <person name="Inoue T."/>
            <person name="Kihara K."/>
            <person name="Lo N."/>
            <person name="Yamada A."/>
            <person name="Ohkuma M."/>
            <person name="Hongoh Y."/>
        </authorList>
    </citation>
    <scope>NUCLEOTIDE SEQUENCE [LARGE SCALE GENOMIC DNA]</scope>
    <source>
        <strain evidence="2">NkOx7-02</strain>
    </source>
</reference>
<accession>A0A388TG58</accession>
<dbReference type="GO" id="GO:0016747">
    <property type="term" value="F:acyltransferase activity, transferring groups other than amino-acyl groups"/>
    <property type="evidence" value="ECO:0007669"/>
    <property type="project" value="InterPro"/>
</dbReference>
<dbReference type="Pfam" id="PF13302">
    <property type="entry name" value="Acetyltransf_3"/>
    <property type="match status" value="1"/>
</dbReference>
<dbReference type="AlphaFoldDB" id="A0A388TG58"/>
<evidence type="ECO:0000259" key="1">
    <source>
        <dbReference type="Pfam" id="PF13302"/>
    </source>
</evidence>
<evidence type="ECO:0000313" key="3">
    <source>
        <dbReference type="Proteomes" id="UP000275925"/>
    </source>
</evidence>
<feature type="domain" description="N-acetyltransferase" evidence="1">
    <location>
        <begin position="8"/>
        <end position="132"/>
    </location>
</feature>
<dbReference type="Gene3D" id="3.40.630.30">
    <property type="match status" value="1"/>
</dbReference>
<keyword evidence="3" id="KW-1185">Reference proteome</keyword>
<sequence>MSEKIVIYLRAMEKRDIPKVISWLSSADYYQNNLTAYPYDNKRLLKNQLLKEIALGRLIESRTRLLIAEANNEILTGFISLQNLDRQHRRAVLQIYIPAEFRSTDLGLVIAAQVYNYVFKDLNLHKVYTYIAGYDSKQLARYKSAKHEPEAVLYGYLRDGDQQEDLYVFGTFKKDVLK</sequence>
<organism evidence="2 3">
    <name type="scientific">Candidatus Termititenax persephonae</name>
    <dbReference type="NCBI Taxonomy" id="2218525"/>
    <lineage>
        <taxon>Bacteria</taxon>
        <taxon>Bacillati</taxon>
        <taxon>Candidatus Margulisiibacteriota</taxon>
        <taxon>Candidatus Termititenacia</taxon>
        <taxon>Candidatus Termititenacales</taxon>
        <taxon>Candidatus Termititenacaceae</taxon>
        <taxon>Candidatus Termititenax</taxon>
    </lineage>
</organism>
<protein>
    <submittedName>
        <fullName evidence="2">Acetyltransferase GNAT family</fullName>
    </submittedName>
</protein>
<dbReference type="InterPro" id="IPR016181">
    <property type="entry name" value="Acyl_CoA_acyltransferase"/>
</dbReference>
<dbReference type="SUPFAM" id="SSF55729">
    <property type="entry name" value="Acyl-CoA N-acyltransferases (Nat)"/>
    <property type="match status" value="1"/>
</dbReference>
<dbReference type="InterPro" id="IPR000182">
    <property type="entry name" value="GNAT_dom"/>
</dbReference>
<dbReference type="Proteomes" id="UP000275925">
    <property type="component" value="Unassembled WGS sequence"/>
</dbReference>